<sequence length="261" mass="29773">MFENYNCPIPSVDTYLERIGAPAPTAGPSLEYLDELIRLHQCSVPFENLDIYDYHRPIRLEIPALYEKIVLRRRGGYCFELNGLFLQLLKALGYDAWPCVCRGLLRGEEGPILHRAVLVRLADTIYLCDVGFGGPSSSCALPLQENSPRTALGKTFYVKKARDTWWTTVQRTPEGEDQEVLRFSTAVMEPVDFIPLSYYCSTEETSYFRSQRMASLRTPEGSISISDMTFKETRGTDIRETVLESRSELESVLRNRFGMLL</sequence>
<accession>A0A9D1TB56</accession>
<evidence type="ECO:0000256" key="1">
    <source>
        <dbReference type="ARBA" id="ARBA00006547"/>
    </source>
</evidence>
<dbReference type="InterPro" id="IPR001447">
    <property type="entry name" value="Arylamine_N-AcTrfase"/>
</dbReference>
<evidence type="ECO:0000313" key="2">
    <source>
        <dbReference type="EMBL" id="HIV25347.1"/>
    </source>
</evidence>
<name>A0A9D1TB56_9FIRM</name>
<dbReference type="PANTHER" id="PTHR11786:SF0">
    <property type="entry name" value="ARYLAMINE N-ACETYLTRANSFERASE 4-RELATED"/>
    <property type="match status" value="1"/>
</dbReference>
<dbReference type="Proteomes" id="UP000824169">
    <property type="component" value="Unassembled WGS sequence"/>
</dbReference>
<proteinExistence type="inferred from homology"/>
<reference evidence="2" key="2">
    <citation type="journal article" date="2021" name="PeerJ">
        <title>Extensive microbial diversity within the chicken gut microbiome revealed by metagenomics and culture.</title>
        <authorList>
            <person name="Gilroy R."/>
            <person name="Ravi A."/>
            <person name="Getino M."/>
            <person name="Pursley I."/>
            <person name="Horton D.L."/>
            <person name="Alikhan N.F."/>
            <person name="Baker D."/>
            <person name="Gharbi K."/>
            <person name="Hall N."/>
            <person name="Watson M."/>
            <person name="Adriaenssens E.M."/>
            <person name="Foster-Nyarko E."/>
            <person name="Jarju S."/>
            <person name="Secka A."/>
            <person name="Antonio M."/>
            <person name="Oren A."/>
            <person name="Chaudhuri R.R."/>
            <person name="La Ragione R."/>
            <person name="Hildebrand F."/>
            <person name="Pallen M.J."/>
        </authorList>
    </citation>
    <scope>NUCLEOTIDE SEQUENCE</scope>
    <source>
        <strain evidence="2">CHK188-20938</strain>
    </source>
</reference>
<dbReference type="EMBL" id="DVOO01000016">
    <property type="protein sequence ID" value="HIV25347.1"/>
    <property type="molecule type" value="Genomic_DNA"/>
</dbReference>
<dbReference type="Pfam" id="PF00797">
    <property type="entry name" value="Acetyltransf_2"/>
    <property type="match status" value="1"/>
</dbReference>
<protein>
    <submittedName>
        <fullName evidence="2">Arylamine N-acetyltransferase</fullName>
    </submittedName>
</protein>
<dbReference type="Gene3D" id="3.30.2140.20">
    <property type="match status" value="1"/>
</dbReference>
<reference evidence="2" key="1">
    <citation type="submission" date="2020-10" db="EMBL/GenBank/DDBJ databases">
        <authorList>
            <person name="Gilroy R."/>
        </authorList>
    </citation>
    <scope>NUCLEOTIDE SEQUENCE</scope>
    <source>
        <strain evidence="2">CHK188-20938</strain>
    </source>
</reference>
<dbReference type="InterPro" id="IPR038765">
    <property type="entry name" value="Papain-like_cys_pep_sf"/>
</dbReference>
<dbReference type="InterPro" id="IPR053710">
    <property type="entry name" value="Arylamine_NAT_domain_sf"/>
</dbReference>
<comment type="caution">
    <text evidence="2">The sequence shown here is derived from an EMBL/GenBank/DDBJ whole genome shotgun (WGS) entry which is preliminary data.</text>
</comment>
<organism evidence="2 3">
    <name type="scientific">Candidatus Scatomonas pullistercoris</name>
    <dbReference type="NCBI Taxonomy" id="2840920"/>
    <lineage>
        <taxon>Bacteria</taxon>
        <taxon>Bacillati</taxon>
        <taxon>Bacillota</taxon>
        <taxon>Clostridia</taxon>
        <taxon>Lachnospirales</taxon>
        <taxon>Lachnospiraceae</taxon>
        <taxon>Lachnospiraceae incertae sedis</taxon>
        <taxon>Candidatus Scatomonas</taxon>
    </lineage>
</organism>
<evidence type="ECO:0000313" key="3">
    <source>
        <dbReference type="Proteomes" id="UP000824169"/>
    </source>
</evidence>
<comment type="similarity">
    <text evidence="1">Belongs to the arylamine N-acetyltransferase family.</text>
</comment>
<dbReference type="PANTHER" id="PTHR11786">
    <property type="entry name" value="N-HYDROXYARYLAMINE O-ACETYLTRANSFERASE"/>
    <property type="match status" value="1"/>
</dbReference>
<dbReference type="GO" id="GO:0016407">
    <property type="term" value="F:acetyltransferase activity"/>
    <property type="evidence" value="ECO:0007669"/>
    <property type="project" value="InterPro"/>
</dbReference>
<dbReference type="AlphaFoldDB" id="A0A9D1TB56"/>
<dbReference type="SUPFAM" id="SSF54001">
    <property type="entry name" value="Cysteine proteinases"/>
    <property type="match status" value="1"/>
</dbReference>
<gene>
    <name evidence="2" type="ORF">IAB71_06110</name>
</gene>